<dbReference type="Gene3D" id="3.40.50.150">
    <property type="entry name" value="Vaccinia Virus protein VP39"/>
    <property type="match status" value="1"/>
</dbReference>
<dbReference type="InterPro" id="IPR036390">
    <property type="entry name" value="WH_DNA-bd_sf"/>
</dbReference>
<dbReference type="InterPro" id="IPR029063">
    <property type="entry name" value="SAM-dependent_MTases_sf"/>
</dbReference>
<dbReference type="PROSITE" id="PS51683">
    <property type="entry name" value="SAM_OMT_II"/>
    <property type="match status" value="1"/>
</dbReference>
<evidence type="ECO:0000313" key="6">
    <source>
        <dbReference type="Proteomes" id="UP000015241"/>
    </source>
</evidence>
<dbReference type="InterPro" id="IPR001077">
    <property type="entry name" value="COMT_C"/>
</dbReference>
<evidence type="ECO:0000313" key="5">
    <source>
        <dbReference type="EMBL" id="EPT00257.1"/>
    </source>
</evidence>
<dbReference type="Gene3D" id="1.10.10.10">
    <property type="entry name" value="Winged helix-like DNA-binding domain superfamily/Winged helix DNA-binding domain"/>
    <property type="match status" value="1"/>
</dbReference>
<protein>
    <recommendedName>
        <fullName evidence="4">O-methyltransferase C-terminal domain-containing protein</fullName>
    </recommendedName>
</protein>
<dbReference type="GO" id="GO:0032259">
    <property type="term" value="P:methylation"/>
    <property type="evidence" value="ECO:0007669"/>
    <property type="project" value="UniProtKB-KW"/>
</dbReference>
<organism evidence="5 6">
    <name type="scientific">Fomitopsis schrenkii</name>
    <name type="common">Brown rot fungus</name>
    <dbReference type="NCBI Taxonomy" id="2126942"/>
    <lineage>
        <taxon>Eukaryota</taxon>
        <taxon>Fungi</taxon>
        <taxon>Dikarya</taxon>
        <taxon>Basidiomycota</taxon>
        <taxon>Agaricomycotina</taxon>
        <taxon>Agaricomycetes</taxon>
        <taxon>Polyporales</taxon>
        <taxon>Fomitopsis</taxon>
    </lineage>
</organism>
<name>S8E5D8_FOMSC</name>
<feature type="domain" description="O-methyltransferase C-terminal" evidence="4">
    <location>
        <begin position="197"/>
        <end position="423"/>
    </location>
</feature>
<dbReference type="PANTHER" id="PTHR43712">
    <property type="entry name" value="PUTATIVE (AFU_ORTHOLOGUE AFUA_4G14580)-RELATED"/>
    <property type="match status" value="1"/>
</dbReference>
<dbReference type="Proteomes" id="UP000015241">
    <property type="component" value="Unassembled WGS sequence"/>
</dbReference>
<dbReference type="GO" id="GO:0008171">
    <property type="term" value="F:O-methyltransferase activity"/>
    <property type="evidence" value="ECO:0007669"/>
    <property type="project" value="InterPro"/>
</dbReference>
<dbReference type="OrthoDB" id="2410195at2759"/>
<dbReference type="SUPFAM" id="SSF53335">
    <property type="entry name" value="S-adenosyl-L-methionine-dependent methyltransferases"/>
    <property type="match status" value="1"/>
</dbReference>
<keyword evidence="2" id="KW-0808">Transferase</keyword>
<dbReference type="InParanoid" id="S8E5D8"/>
<reference evidence="5 6" key="1">
    <citation type="journal article" date="2012" name="Science">
        <title>The Paleozoic origin of enzymatic lignin decomposition reconstructed from 31 fungal genomes.</title>
        <authorList>
            <person name="Floudas D."/>
            <person name="Binder M."/>
            <person name="Riley R."/>
            <person name="Barry K."/>
            <person name="Blanchette R.A."/>
            <person name="Henrissat B."/>
            <person name="Martinez A.T."/>
            <person name="Otillar R."/>
            <person name="Spatafora J.W."/>
            <person name="Yadav J.S."/>
            <person name="Aerts A."/>
            <person name="Benoit I."/>
            <person name="Boyd A."/>
            <person name="Carlson A."/>
            <person name="Copeland A."/>
            <person name="Coutinho P.M."/>
            <person name="de Vries R.P."/>
            <person name="Ferreira P."/>
            <person name="Findley K."/>
            <person name="Foster B."/>
            <person name="Gaskell J."/>
            <person name="Glotzer D."/>
            <person name="Gorecki P."/>
            <person name="Heitman J."/>
            <person name="Hesse C."/>
            <person name="Hori C."/>
            <person name="Igarashi K."/>
            <person name="Jurgens J.A."/>
            <person name="Kallen N."/>
            <person name="Kersten P."/>
            <person name="Kohler A."/>
            <person name="Kuees U."/>
            <person name="Kumar T.K.A."/>
            <person name="Kuo A."/>
            <person name="LaButti K."/>
            <person name="Larrondo L.F."/>
            <person name="Lindquist E."/>
            <person name="Ling A."/>
            <person name="Lombard V."/>
            <person name="Lucas S."/>
            <person name="Lundell T."/>
            <person name="Martin R."/>
            <person name="McLaughlin D.J."/>
            <person name="Morgenstern I."/>
            <person name="Morin E."/>
            <person name="Murat C."/>
            <person name="Nagy L.G."/>
            <person name="Nolan M."/>
            <person name="Ohm R.A."/>
            <person name="Patyshakuliyeva A."/>
            <person name="Rokas A."/>
            <person name="Ruiz-Duenas F.J."/>
            <person name="Sabat G."/>
            <person name="Salamov A."/>
            <person name="Samejima M."/>
            <person name="Schmutz J."/>
            <person name="Slot J.C."/>
            <person name="St John F."/>
            <person name="Stenlid J."/>
            <person name="Sun H."/>
            <person name="Sun S."/>
            <person name="Syed K."/>
            <person name="Tsang A."/>
            <person name="Wiebenga A."/>
            <person name="Young D."/>
            <person name="Pisabarro A."/>
            <person name="Eastwood D.C."/>
            <person name="Martin F."/>
            <person name="Cullen D."/>
            <person name="Grigoriev I.V."/>
            <person name="Hibbett D.S."/>
        </authorList>
    </citation>
    <scope>NUCLEOTIDE SEQUENCE</scope>
    <source>
        <strain evidence="6">FP-58527</strain>
    </source>
</reference>
<keyword evidence="3" id="KW-0949">S-adenosyl-L-methionine</keyword>
<dbReference type="InterPro" id="IPR016461">
    <property type="entry name" value="COMT-like"/>
</dbReference>
<dbReference type="PANTHER" id="PTHR43712:SF2">
    <property type="entry name" value="O-METHYLTRANSFERASE CICE"/>
    <property type="match status" value="1"/>
</dbReference>
<evidence type="ECO:0000256" key="3">
    <source>
        <dbReference type="ARBA" id="ARBA00022691"/>
    </source>
</evidence>
<dbReference type="SUPFAM" id="SSF46785">
    <property type="entry name" value="Winged helix' DNA-binding domain"/>
    <property type="match status" value="1"/>
</dbReference>
<keyword evidence="6" id="KW-1185">Reference proteome</keyword>
<dbReference type="EMBL" id="KE504150">
    <property type="protein sequence ID" value="EPT00257.1"/>
    <property type="molecule type" value="Genomic_DNA"/>
</dbReference>
<sequence>MSGKADVLALLKLVNQATHDALAAYEAKGQDVPPLASLDAQTLSTMSDDLALKKAIRLLEGACDQLCATLAPPANTVINRVVAYDWACMHVAIRTRVPDVLSEYPDGLHVDELGPKVNVEKGKLGRILRLLATRHCFREVGPDIFANNRLSLVLRADNPLRDLADVHLDEVYGAARILPVNLSDPVRGSSYKAAESPFMQAVQGDGKRTFFDYLKIHPVRRETFARAMFGMGSVMGTLAALEVYPWASYQTICDVASGVGPFSMSLVRHAPEVKVTLCDLPEVVEQAKALWDRDYQDVISAQRVDFVPFNFFEGSPPLGQDVYYLRNIIHNWPDAEAETILTNVRKAMLPTSRLLVHDYVVQHAGPSNETALDLQDVAPKPLLANYGAGSLRMYSQDITMLLTYNSKERTVQDLAELGHRAGLRVVKVWDVAETGIVELVLSEHSE</sequence>
<evidence type="ECO:0000256" key="2">
    <source>
        <dbReference type="ARBA" id="ARBA00022679"/>
    </source>
</evidence>
<dbReference type="Pfam" id="PF00891">
    <property type="entry name" value="Methyltransf_2"/>
    <property type="match status" value="1"/>
</dbReference>
<dbReference type="eggNOG" id="KOG3178">
    <property type="taxonomic scope" value="Eukaryota"/>
</dbReference>
<proteinExistence type="predicted"/>
<dbReference type="HOGENOM" id="CLU_005533_0_1_1"/>
<evidence type="ECO:0000256" key="1">
    <source>
        <dbReference type="ARBA" id="ARBA00022603"/>
    </source>
</evidence>
<dbReference type="STRING" id="743788.S8E5D8"/>
<evidence type="ECO:0000259" key="4">
    <source>
        <dbReference type="Pfam" id="PF00891"/>
    </source>
</evidence>
<accession>S8E5D8</accession>
<dbReference type="AlphaFoldDB" id="S8E5D8"/>
<keyword evidence="1" id="KW-0489">Methyltransferase</keyword>
<dbReference type="InterPro" id="IPR036388">
    <property type="entry name" value="WH-like_DNA-bd_sf"/>
</dbReference>
<gene>
    <name evidence="5" type="ORF">FOMPIDRAFT_142443</name>
</gene>